<reference evidence="2" key="1">
    <citation type="journal article" date="2022" name="Nat. Commun.">
        <title>Chromosome evolution and the genetic basis of agronomically important traits in greater yam.</title>
        <authorList>
            <person name="Bredeson J.V."/>
            <person name="Lyons J.B."/>
            <person name="Oniyinde I.O."/>
            <person name="Okereke N.R."/>
            <person name="Kolade O."/>
            <person name="Nnabue I."/>
            <person name="Nwadili C.O."/>
            <person name="Hribova E."/>
            <person name="Parker M."/>
            <person name="Nwogha J."/>
            <person name="Shu S."/>
            <person name="Carlson J."/>
            <person name="Kariba R."/>
            <person name="Muthemba S."/>
            <person name="Knop K."/>
            <person name="Barton G.J."/>
            <person name="Sherwood A.V."/>
            <person name="Lopez-Montes A."/>
            <person name="Asiedu R."/>
            <person name="Jamnadass R."/>
            <person name="Muchugi A."/>
            <person name="Goodstein D."/>
            <person name="Egesi C.N."/>
            <person name="Featherston J."/>
            <person name="Asfaw A."/>
            <person name="Simpson G.G."/>
            <person name="Dolezel J."/>
            <person name="Hendre P.S."/>
            <person name="Van Deynze A."/>
            <person name="Kumar P.L."/>
            <person name="Obidiegwu J.E."/>
            <person name="Bhattacharjee R."/>
            <person name="Rokhsar D.S."/>
        </authorList>
    </citation>
    <scope>NUCLEOTIDE SEQUENCE [LARGE SCALE GENOMIC DNA]</scope>
    <source>
        <strain evidence="2">cv. TDa95/00328</strain>
    </source>
</reference>
<keyword evidence="2" id="KW-1185">Reference proteome</keyword>
<dbReference type="EMBL" id="CM037012">
    <property type="protein sequence ID" value="KAH7690874.1"/>
    <property type="molecule type" value="Genomic_DNA"/>
</dbReference>
<evidence type="ECO:0000313" key="1">
    <source>
        <dbReference type="EMBL" id="KAH7690874.1"/>
    </source>
</evidence>
<proteinExistence type="predicted"/>
<accession>A0ACB7WRS7</accession>
<comment type="caution">
    <text evidence="1">The sequence shown here is derived from an EMBL/GenBank/DDBJ whole genome shotgun (WGS) entry which is preliminary data.</text>
</comment>
<organism evidence="1 2">
    <name type="scientific">Dioscorea alata</name>
    <name type="common">Purple yam</name>
    <dbReference type="NCBI Taxonomy" id="55571"/>
    <lineage>
        <taxon>Eukaryota</taxon>
        <taxon>Viridiplantae</taxon>
        <taxon>Streptophyta</taxon>
        <taxon>Embryophyta</taxon>
        <taxon>Tracheophyta</taxon>
        <taxon>Spermatophyta</taxon>
        <taxon>Magnoliopsida</taxon>
        <taxon>Liliopsida</taxon>
        <taxon>Dioscoreales</taxon>
        <taxon>Dioscoreaceae</taxon>
        <taxon>Dioscorea</taxon>
    </lineage>
</organism>
<evidence type="ECO:0000313" key="2">
    <source>
        <dbReference type="Proteomes" id="UP000827976"/>
    </source>
</evidence>
<sequence>MQDLAFRFLVQLEPENASNFVSLSNLHASSGRWDSVAELRTRMKKKGIRKMPGCSWINVNDEVHSFYVADKSHKCTDIIYTVLDSLLLMMKGEIDVPGLGCMK</sequence>
<dbReference type="Proteomes" id="UP000827976">
    <property type="component" value="Chromosome 2"/>
</dbReference>
<protein>
    <submittedName>
        <fullName evidence="1">Uncharacterized protein</fullName>
    </submittedName>
</protein>
<name>A0ACB7WRS7_DIOAL</name>
<gene>
    <name evidence="1" type="ORF">IHE45_02G078200</name>
</gene>